<keyword evidence="2" id="KW-1185">Reference proteome</keyword>
<evidence type="ECO:0000313" key="1">
    <source>
        <dbReference type="EMBL" id="ATZ80317.1"/>
    </source>
</evidence>
<name>A0A2H4UTZ1_9VIRU</name>
<gene>
    <name evidence="1" type="ORF">BMW23_0259</name>
</gene>
<accession>A0A2H4UTZ1</accession>
<dbReference type="EMBL" id="MF782455">
    <property type="protein sequence ID" value="ATZ80317.1"/>
    <property type="molecule type" value="Genomic_DNA"/>
</dbReference>
<protein>
    <submittedName>
        <fullName evidence="1">Uncharacterized protein</fullName>
    </submittedName>
</protein>
<sequence>MLSKICNLCNKNLEIENFGYKMIKRANGEPYKRTNAKCKFCMNNIQIEHRQKNSEHEKQRNALYNKKVKELRNIQHKERFEKYPEKRQQRRDYIRQYKANRRLNDKEFVLHESLRKRIWKCIKNKSKHSIEYLGCSVEEYKKWIEFTMSNDMNWDNYGKFWNIDHVIPISAFNVENIEEMQKAFNWKNTRAIYASKNFRKKDKISEELCEEQKILLQKYEQS</sequence>
<organism evidence="1">
    <name type="scientific">Bodo saltans virus</name>
    <dbReference type="NCBI Taxonomy" id="2024608"/>
    <lineage>
        <taxon>Viruses</taxon>
        <taxon>Varidnaviria</taxon>
        <taxon>Bamfordvirae</taxon>
        <taxon>Nucleocytoviricota</taxon>
        <taxon>Megaviricetes</taxon>
        <taxon>Imitervirales</taxon>
        <taxon>Mimiviridae</taxon>
        <taxon>Klosneuvirinae</taxon>
        <taxon>Theiavirus</taxon>
        <taxon>Theiavirus salishense</taxon>
    </lineage>
</organism>
<reference evidence="1" key="1">
    <citation type="journal article" date="2017" name="Elife">
        <title>The kinetoplastid-infecting Bodo saltans virus (BsV), a window into the most abundant giant viruses in the sea.</title>
        <authorList>
            <person name="Deeg C.M."/>
            <person name="Chow C.-E.T."/>
            <person name="Suttle C.A."/>
        </authorList>
    </citation>
    <scope>NUCLEOTIDE SEQUENCE</scope>
    <source>
        <strain evidence="1">NG1</strain>
    </source>
</reference>
<evidence type="ECO:0000313" key="2">
    <source>
        <dbReference type="Proteomes" id="UP000240325"/>
    </source>
</evidence>
<proteinExistence type="predicted"/>
<dbReference type="Proteomes" id="UP000240325">
    <property type="component" value="Segment"/>
</dbReference>